<gene>
    <name evidence="1" type="ORF">KIN20_003657</name>
</gene>
<dbReference type="AlphaFoldDB" id="A0AAD5M0J1"/>
<sequence length="132" mass="14400">MTSAEALQSAQNEVMAAYLEALSQVPLTTVSLVSTTVTYSPDEISNCYTGTAIPGGTRIGYLAGGAITQIAIVTGMSATAHLMSVTNYSGTNWYRTLRRLYKNGYGFDTRRYDDDSLQLESSLIRIPEHTQF</sequence>
<accession>A0AAD5M0J1</accession>
<evidence type="ECO:0000313" key="2">
    <source>
        <dbReference type="Proteomes" id="UP001196413"/>
    </source>
</evidence>
<proteinExistence type="predicted"/>
<name>A0AAD5M0J1_PARTN</name>
<evidence type="ECO:0000313" key="1">
    <source>
        <dbReference type="EMBL" id="KAJ1348368.1"/>
    </source>
</evidence>
<protein>
    <submittedName>
        <fullName evidence="1">Uncharacterized protein</fullName>
    </submittedName>
</protein>
<reference evidence="1" key="1">
    <citation type="submission" date="2021-06" db="EMBL/GenBank/DDBJ databases">
        <title>Parelaphostrongylus tenuis whole genome reference sequence.</title>
        <authorList>
            <person name="Garwood T.J."/>
            <person name="Larsen P.A."/>
            <person name="Fountain-Jones N.M."/>
            <person name="Garbe J.R."/>
            <person name="Macchietto M.G."/>
            <person name="Kania S.A."/>
            <person name="Gerhold R.W."/>
            <person name="Richards J.E."/>
            <person name="Wolf T.M."/>
        </authorList>
    </citation>
    <scope>NUCLEOTIDE SEQUENCE</scope>
    <source>
        <strain evidence="1">MNPRO001-30</strain>
        <tissue evidence="1">Meninges</tissue>
    </source>
</reference>
<dbReference type="Proteomes" id="UP001196413">
    <property type="component" value="Unassembled WGS sequence"/>
</dbReference>
<comment type="caution">
    <text evidence="1">The sequence shown here is derived from an EMBL/GenBank/DDBJ whole genome shotgun (WGS) entry which is preliminary data.</text>
</comment>
<dbReference type="EMBL" id="JAHQIW010000487">
    <property type="protein sequence ID" value="KAJ1348368.1"/>
    <property type="molecule type" value="Genomic_DNA"/>
</dbReference>
<keyword evidence="2" id="KW-1185">Reference proteome</keyword>
<organism evidence="1 2">
    <name type="scientific">Parelaphostrongylus tenuis</name>
    <name type="common">Meningeal worm</name>
    <dbReference type="NCBI Taxonomy" id="148309"/>
    <lineage>
        <taxon>Eukaryota</taxon>
        <taxon>Metazoa</taxon>
        <taxon>Ecdysozoa</taxon>
        <taxon>Nematoda</taxon>
        <taxon>Chromadorea</taxon>
        <taxon>Rhabditida</taxon>
        <taxon>Rhabditina</taxon>
        <taxon>Rhabditomorpha</taxon>
        <taxon>Strongyloidea</taxon>
        <taxon>Metastrongylidae</taxon>
        <taxon>Parelaphostrongylus</taxon>
    </lineage>
</organism>